<keyword evidence="7" id="KW-0238">DNA-binding</keyword>
<evidence type="ECO:0000256" key="1">
    <source>
        <dbReference type="ARBA" id="ARBA00004123"/>
    </source>
</evidence>
<keyword evidence="3" id="KW-0677">Repeat</keyword>
<keyword evidence="9" id="KW-0539">Nucleus</keyword>
<dbReference type="PANTHER" id="PTHR46105:SF5">
    <property type="entry name" value="ZINC FINGER AND BTB DOMAIN-CONTAINING PROTEIN 44 ISOFORM X1"/>
    <property type="match status" value="1"/>
</dbReference>
<keyword evidence="10" id="KW-0175">Coiled coil</keyword>
<dbReference type="InterPro" id="IPR011333">
    <property type="entry name" value="SKP1/BTB/POZ_sf"/>
</dbReference>
<dbReference type="GO" id="GO:0008270">
    <property type="term" value="F:zinc ion binding"/>
    <property type="evidence" value="ECO:0007669"/>
    <property type="project" value="UniProtKB-KW"/>
</dbReference>
<dbReference type="PROSITE" id="PS50097">
    <property type="entry name" value="BTB"/>
    <property type="match status" value="1"/>
</dbReference>
<dbReference type="AlphaFoldDB" id="A0A7R8H7W7"/>
<organism evidence="12 13">
    <name type="scientific">Lepeophtheirus salmonis</name>
    <name type="common">Salmon louse</name>
    <name type="synonym">Caligus salmonis</name>
    <dbReference type="NCBI Taxonomy" id="72036"/>
    <lineage>
        <taxon>Eukaryota</taxon>
        <taxon>Metazoa</taxon>
        <taxon>Ecdysozoa</taxon>
        <taxon>Arthropoda</taxon>
        <taxon>Crustacea</taxon>
        <taxon>Multicrustacea</taxon>
        <taxon>Hexanauplia</taxon>
        <taxon>Copepoda</taxon>
        <taxon>Siphonostomatoida</taxon>
        <taxon>Caligidae</taxon>
        <taxon>Lepeophtheirus</taxon>
    </lineage>
</organism>
<feature type="coiled-coil region" evidence="10">
    <location>
        <begin position="524"/>
        <end position="551"/>
    </location>
</feature>
<dbReference type="GO" id="GO:0000981">
    <property type="term" value="F:DNA-binding transcription factor activity, RNA polymerase II-specific"/>
    <property type="evidence" value="ECO:0007669"/>
    <property type="project" value="TreeGrafter"/>
</dbReference>
<keyword evidence="8" id="KW-0804">Transcription</keyword>
<evidence type="ECO:0000256" key="4">
    <source>
        <dbReference type="ARBA" id="ARBA00022771"/>
    </source>
</evidence>
<evidence type="ECO:0000313" key="13">
    <source>
        <dbReference type="Proteomes" id="UP000675881"/>
    </source>
</evidence>
<dbReference type="InterPro" id="IPR050457">
    <property type="entry name" value="ZnFinger_BTB_dom_contain"/>
</dbReference>
<evidence type="ECO:0000256" key="7">
    <source>
        <dbReference type="ARBA" id="ARBA00023125"/>
    </source>
</evidence>
<dbReference type="CDD" id="cd18186">
    <property type="entry name" value="BTB_POZ_ZBTB_KLHL-like"/>
    <property type="match status" value="1"/>
</dbReference>
<evidence type="ECO:0000256" key="2">
    <source>
        <dbReference type="ARBA" id="ARBA00022723"/>
    </source>
</evidence>
<dbReference type="GO" id="GO:0000978">
    <property type="term" value="F:RNA polymerase II cis-regulatory region sequence-specific DNA binding"/>
    <property type="evidence" value="ECO:0007669"/>
    <property type="project" value="TreeGrafter"/>
</dbReference>
<dbReference type="InterPro" id="IPR000210">
    <property type="entry name" value="BTB/POZ_dom"/>
</dbReference>
<feature type="region of interest" description="Disordered" evidence="11">
    <location>
        <begin position="185"/>
        <end position="216"/>
    </location>
</feature>
<evidence type="ECO:0000256" key="11">
    <source>
        <dbReference type="SAM" id="MobiDB-lite"/>
    </source>
</evidence>
<dbReference type="SUPFAM" id="SSF54695">
    <property type="entry name" value="POZ domain"/>
    <property type="match status" value="1"/>
</dbReference>
<gene>
    <name evidence="12" type="ORF">LSAA_8673</name>
</gene>
<evidence type="ECO:0000256" key="10">
    <source>
        <dbReference type="SAM" id="Coils"/>
    </source>
</evidence>
<dbReference type="EMBL" id="HG994583">
    <property type="protein sequence ID" value="CAF2928446.1"/>
    <property type="molecule type" value="Genomic_DNA"/>
</dbReference>
<dbReference type="Pfam" id="PF00651">
    <property type="entry name" value="BTB"/>
    <property type="match status" value="1"/>
</dbReference>
<keyword evidence="2" id="KW-0479">Metal-binding</keyword>
<keyword evidence="13" id="KW-1185">Reference proteome</keyword>
<accession>A0A7R8H7W7</accession>
<evidence type="ECO:0000313" key="12">
    <source>
        <dbReference type="EMBL" id="CAF2928446.1"/>
    </source>
</evidence>
<proteinExistence type="predicted"/>
<dbReference type="InterPro" id="IPR013087">
    <property type="entry name" value="Znf_C2H2_type"/>
</dbReference>
<dbReference type="SMART" id="SM00225">
    <property type="entry name" value="BTB"/>
    <property type="match status" value="1"/>
</dbReference>
<dbReference type="OrthoDB" id="6414306at2759"/>
<dbReference type="PROSITE" id="PS00028">
    <property type="entry name" value="ZINC_FINGER_C2H2_1"/>
    <property type="match status" value="4"/>
</dbReference>
<evidence type="ECO:0000256" key="3">
    <source>
        <dbReference type="ARBA" id="ARBA00022737"/>
    </source>
</evidence>
<feature type="compositionally biased region" description="Polar residues" evidence="11">
    <location>
        <begin position="200"/>
        <end position="216"/>
    </location>
</feature>
<dbReference type="GO" id="GO:0005634">
    <property type="term" value="C:nucleus"/>
    <property type="evidence" value="ECO:0007669"/>
    <property type="project" value="UniProtKB-SubCell"/>
</dbReference>
<name>A0A7R8H7W7_LEPSM</name>
<evidence type="ECO:0000256" key="6">
    <source>
        <dbReference type="ARBA" id="ARBA00023015"/>
    </source>
</evidence>
<dbReference type="Gene3D" id="3.30.710.10">
    <property type="entry name" value="Potassium Channel Kv1.1, Chain A"/>
    <property type="match status" value="1"/>
</dbReference>
<dbReference type="Proteomes" id="UP000675881">
    <property type="component" value="Chromosome 4"/>
</dbReference>
<dbReference type="PROSITE" id="PS50157">
    <property type="entry name" value="ZINC_FINGER_C2H2_2"/>
    <property type="match status" value="2"/>
</dbReference>
<evidence type="ECO:0000256" key="5">
    <source>
        <dbReference type="ARBA" id="ARBA00022833"/>
    </source>
</evidence>
<protein>
    <submittedName>
        <fullName evidence="12">(salmon louse) hypothetical protein</fullName>
    </submittedName>
</protein>
<keyword evidence="5" id="KW-0862">Zinc</keyword>
<keyword evidence="4" id="KW-0863">Zinc-finger</keyword>
<evidence type="ECO:0000256" key="9">
    <source>
        <dbReference type="ARBA" id="ARBA00023242"/>
    </source>
</evidence>
<evidence type="ECO:0000256" key="8">
    <source>
        <dbReference type="ARBA" id="ARBA00023163"/>
    </source>
</evidence>
<reference evidence="12" key="1">
    <citation type="submission" date="2021-02" db="EMBL/GenBank/DDBJ databases">
        <authorList>
            <person name="Bekaert M."/>
        </authorList>
    </citation>
    <scope>NUCLEOTIDE SEQUENCE</scope>
    <source>
        <strain evidence="12">IoA-00</strain>
    </source>
</reference>
<comment type="subcellular location">
    <subcellularLocation>
        <location evidence="1">Nucleus</location>
    </subcellularLocation>
</comment>
<dbReference type="PANTHER" id="PTHR46105">
    <property type="entry name" value="AGAP004733-PA"/>
    <property type="match status" value="1"/>
</dbReference>
<keyword evidence="6" id="KW-0805">Transcription regulation</keyword>
<sequence>MKWRMTCKLLKELYAENRWTTNIPLCLREEFDYCCAMSSINLLPNGGMETHFGMLYANQRVSWESELFTDLTFIIRGQHFKCHQYLFASISPFLRELFQKLSSCTGHTNPNVMITLDGIDNPDILKDFLKFAYAGEVDRQMGRVEVSKFMEMMKLLGIRDVSMNISEVSTNNIANEVSEIPSLHSQTDLQQPYALRSRKSNSTNTEAPCRQISTSNSSNYFDQESTVRNTCFKERYRNDSQIVNLESILNIDESEKISSINESEYTNIKCEVEDGIPTYTPEFLNGETNISQDEVLLTTIQSQSISRKRSIPNQVIITKPKYKFRKSTNPEHDPIIGMPNLVDERDESIDNDCSSKVSSRKGTFEDIQSNCIVEEDNNFGDNTIGDRNSVISSNKNDCTVDNSNNSIIPYDSSDQDNINNSSLSFNKDLSNSKSEFSKKKKVILYKPSPISTKFINVRDRNRSNITIGDIVIEEVMSLHKQSSAKVNKCYNQEIVQIQEPSEIPFRTAIETKCKSCGISKFDSMQDLKVHLEKCQKELKKLNLKMMTKKEIEVFTAKSNFLDDFKMIYFVCSLCYTECSSRRAFELHIAANHYKSKILALNTKSLRCDRCAMCFFHSDLLAHHLAFYHDEVFKLATNEMKSILKSPKKFIFEHKCEECLKVFNSIDSHSRHMNYFHSVKQHTQNISNIVKESVKTNDESAVLTKTVELYYLACPYCFNLMLNSDHELDRHVAEFHTNNKTPSRKRTCLHCGEICIDDKKLRYHVEQKHKNLLKINCSICNEIFMDTLSLRTHTNLKHKSKEAYSCPYCHTFKCGEPGDLITHIALLHYKDRLINFINNEGIVPSNMCYSCHQTKENEESLLIHCVKEHNALDSIFDTNSKEYRDFKISLQNSTLNNSTLQPSSVLRNCPTIIEEFRTEVASLLHAGFFFTDVIKTTRDESSGPKKLKSNKVKEAFQDNPTMPMSDFPKKMTVYPFIVYKSVKNEGRTSLRAYEQPFLTELHLKNIEKTTNNMPFWDKS</sequence>
<dbReference type="SMART" id="SM00355">
    <property type="entry name" value="ZnF_C2H2"/>
    <property type="match status" value="8"/>
</dbReference>